<organism evidence="3 4">
    <name type="scientific">Thomasclavelia spiroformis</name>
    <dbReference type="NCBI Taxonomy" id="29348"/>
    <lineage>
        <taxon>Bacteria</taxon>
        <taxon>Bacillati</taxon>
        <taxon>Bacillota</taxon>
        <taxon>Erysipelotrichia</taxon>
        <taxon>Erysipelotrichales</taxon>
        <taxon>Coprobacillaceae</taxon>
        <taxon>Thomasclavelia</taxon>
    </lineage>
</organism>
<keyword evidence="2" id="KW-0812">Transmembrane</keyword>
<keyword evidence="2" id="KW-0472">Membrane</keyword>
<comment type="caution">
    <text evidence="3">The sequence shown here is derived from an EMBL/GenBank/DDBJ whole genome shotgun (WGS) entry which is preliminary data.</text>
</comment>
<evidence type="ECO:0000313" key="4">
    <source>
        <dbReference type="Proteomes" id="UP000261087"/>
    </source>
</evidence>
<evidence type="ECO:0000313" key="3">
    <source>
        <dbReference type="EMBL" id="RGO06934.1"/>
    </source>
</evidence>
<feature type="transmembrane region" description="Helical" evidence="2">
    <location>
        <begin position="7"/>
        <end position="26"/>
    </location>
</feature>
<evidence type="ECO:0000256" key="1">
    <source>
        <dbReference type="SAM" id="MobiDB-lite"/>
    </source>
</evidence>
<name>A0A3E5FMH3_9FIRM</name>
<dbReference type="AlphaFoldDB" id="A0A3E5FMH3"/>
<protein>
    <submittedName>
        <fullName evidence="3">Uncharacterized protein</fullName>
    </submittedName>
</protein>
<sequence>MKKKYKLFILVLLLVVILIAGIIWFYKGKNDSNTKINYSEAIPASQETDFNQSTNQGNTSKEVNEEDNSEKDNEADIPWDFVE</sequence>
<accession>A0A3E5FMH3</accession>
<feature type="compositionally biased region" description="Polar residues" evidence="1">
    <location>
        <begin position="47"/>
        <end position="61"/>
    </location>
</feature>
<dbReference type="RefSeq" id="WP_117605374.1">
    <property type="nucleotide sequence ID" value="NZ_CAUWNQ010000103.1"/>
</dbReference>
<keyword evidence="2" id="KW-1133">Transmembrane helix</keyword>
<reference evidence="3 4" key="1">
    <citation type="submission" date="2018-08" db="EMBL/GenBank/DDBJ databases">
        <title>A genome reference for cultivated species of the human gut microbiota.</title>
        <authorList>
            <person name="Zou Y."/>
            <person name="Xue W."/>
            <person name="Luo G."/>
        </authorList>
    </citation>
    <scope>NUCLEOTIDE SEQUENCE [LARGE SCALE GENOMIC DNA]</scope>
    <source>
        <strain evidence="3 4">OM02-6</strain>
    </source>
</reference>
<dbReference type="EMBL" id="QSVF01000038">
    <property type="protein sequence ID" value="RGO06934.1"/>
    <property type="molecule type" value="Genomic_DNA"/>
</dbReference>
<feature type="compositionally biased region" description="Acidic residues" evidence="1">
    <location>
        <begin position="64"/>
        <end position="83"/>
    </location>
</feature>
<dbReference type="Proteomes" id="UP000261087">
    <property type="component" value="Unassembled WGS sequence"/>
</dbReference>
<evidence type="ECO:0000256" key="2">
    <source>
        <dbReference type="SAM" id="Phobius"/>
    </source>
</evidence>
<proteinExistence type="predicted"/>
<feature type="region of interest" description="Disordered" evidence="1">
    <location>
        <begin position="47"/>
        <end position="83"/>
    </location>
</feature>
<gene>
    <name evidence="3" type="ORF">DXB31_10960</name>
</gene>